<protein>
    <recommendedName>
        <fullName evidence="5">Phosphate starvation-inducible protein PsiF</fullName>
    </recommendedName>
</protein>
<gene>
    <name evidence="3" type="ORF">CV103_21760</name>
</gene>
<evidence type="ECO:0008006" key="5">
    <source>
        <dbReference type="Google" id="ProtNLM"/>
    </source>
</evidence>
<dbReference type="EMBL" id="PHHF01000086">
    <property type="protein sequence ID" value="PTD15839.1"/>
    <property type="molecule type" value="Genomic_DNA"/>
</dbReference>
<feature type="region of interest" description="Disordered" evidence="1">
    <location>
        <begin position="57"/>
        <end position="79"/>
    </location>
</feature>
<feature type="compositionally biased region" description="Basic residues" evidence="1">
    <location>
        <begin position="62"/>
        <end position="79"/>
    </location>
</feature>
<accession>A0A2T4HJ76</accession>
<dbReference type="RefSeq" id="WP_107396212.1">
    <property type="nucleotide sequence ID" value="NZ_PHHF01000086.1"/>
</dbReference>
<dbReference type="Proteomes" id="UP000241206">
    <property type="component" value="Unassembled WGS sequence"/>
</dbReference>
<dbReference type="AlphaFoldDB" id="A0A2T4HJ76"/>
<evidence type="ECO:0000313" key="3">
    <source>
        <dbReference type="EMBL" id="PTD15839.1"/>
    </source>
</evidence>
<feature type="signal peptide" evidence="2">
    <location>
        <begin position="1"/>
        <end position="20"/>
    </location>
</feature>
<organism evidence="3 4">
    <name type="scientific">Edaphosphingomonas fennica</name>
    <dbReference type="NCBI Taxonomy" id="114404"/>
    <lineage>
        <taxon>Bacteria</taxon>
        <taxon>Pseudomonadati</taxon>
        <taxon>Pseudomonadota</taxon>
        <taxon>Alphaproteobacteria</taxon>
        <taxon>Sphingomonadales</taxon>
        <taxon>Rhizorhabdaceae</taxon>
        <taxon>Edaphosphingomonas</taxon>
    </lineage>
</organism>
<sequence length="79" mass="8103">MKTLLFVATLSLFGAGAAYAAPQTTDAPPADAAAAPAATADANVPLCSRTVRDKCMNPSEARHHKATHGKAKKTAAKKK</sequence>
<evidence type="ECO:0000256" key="2">
    <source>
        <dbReference type="SAM" id="SignalP"/>
    </source>
</evidence>
<comment type="caution">
    <text evidence="3">The sequence shown here is derived from an EMBL/GenBank/DDBJ whole genome shotgun (WGS) entry which is preliminary data.</text>
</comment>
<keyword evidence="4" id="KW-1185">Reference proteome</keyword>
<reference evidence="3 4" key="1">
    <citation type="submission" date="2017-11" db="EMBL/GenBank/DDBJ databases">
        <title>Sphingomonas oleivorans sp. nov., isolated from oil-contaminated soil.</title>
        <authorList>
            <person name="Wang L."/>
            <person name="Chen L."/>
        </authorList>
    </citation>
    <scope>NUCLEOTIDE SEQUENCE [LARGE SCALE GENOMIC DNA]</scope>
    <source>
        <strain evidence="3 4">K101</strain>
    </source>
</reference>
<proteinExistence type="predicted"/>
<evidence type="ECO:0000256" key="1">
    <source>
        <dbReference type="SAM" id="MobiDB-lite"/>
    </source>
</evidence>
<feature type="chain" id="PRO_5015656769" description="Phosphate starvation-inducible protein PsiF" evidence="2">
    <location>
        <begin position="21"/>
        <end position="79"/>
    </location>
</feature>
<evidence type="ECO:0000313" key="4">
    <source>
        <dbReference type="Proteomes" id="UP000241206"/>
    </source>
</evidence>
<name>A0A2T4HJ76_9SPHN</name>
<keyword evidence="2" id="KW-0732">Signal</keyword>